<keyword evidence="7" id="KW-0812">Transmembrane</keyword>
<dbReference type="PANTHER" id="PTHR45855">
    <property type="entry name" value="TRANSCRIPTION FACTOR PIF1-RELATED"/>
    <property type="match status" value="1"/>
</dbReference>
<dbReference type="GO" id="GO:0005634">
    <property type="term" value="C:nucleus"/>
    <property type="evidence" value="ECO:0007669"/>
    <property type="project" value="UniProtKB-SubCell"/>
</dbReference>
<evidence type="ECO:0000256" key="2">
    <source>
        <dbReference type="ARBA" id="ARBA00022729"/>
    </source>
</evidence>
<evidence type="ECO:0000313" key="9">
    <source>
        <dbReference type="EMBL" id="KAG2260496.1"/>
    </source>
</evidence>
<keyword evidence="3" id="KW-0805">Transcription regulation</keyword>
<organism evidence="9 10">
    <name type="scientific">Brassica carinata</name>
    <name type="common">Ethiopian mustard</name>
    <name type="synonym">Abyssinian cabbage</name>
    <dbReference type="NCBI Taxonomy" id="52824"/>
    <lineage>
        <taxon>Eukaryota</taxon>
        <taxon>Viridiplantae</taxon>
        <taxon>Streptophyta</taxon>
        <taxon>Embryophyta</taxon>
        <taxon>Tracheophyta</taxon>
        <taxon>Spermatophyta</taxon>
        <taxon>Magnoliopsida</taxon>
        <taxon>eudicotyledons</taxon>
        <taxon>Gunneridae</taxon>
        <taxon>Pentapetalae</taxon>
        <taxon>rosids</taxon>
        <taxon>malvids</taxon>
        <taxon>Brassicales</taxon>
        <taxon>Brassicaceae</taxon>
        <taxon>Brassiceae</taxon>
        <taxon>Brassica</taxon>
    </lineage>
</organism>
<dbReference type="OrthoDB" id="1047114at2759"/>
<evidence type="ECO:0000256" key="3">
    <source>
        <dbReference type="ARBA" id="ARBA00023015"/>
    </source>
</evidence>
<dbReference type="InterPro" id="IPR031066">
    <property type="entry name" value="bHLH_ALC-like_plant"/>
</dbReference>
<evidence type="ECO:0000259" key="8">
    <source>
        <dbReference type="PROSITE" id="PS50888"/>
    </source>
</evidence>
<dbReference type="InterPro" id="IPR014710">
    <property type="entry name" value="RmlC-like_jellyroll"/>
</dbReference>
<dbReference type="PROSITE" id="PS50888">
    <property type="entry name" value="BHLH"/>
    <property type="match status" value="1"/>
</dbReference>
<dbReference type="Pfam" id="PF00010">
    <property type="entry name" value="HLH"/>
    <property type="match status" value="1"/>
</dbReference>
<dbReference type="InterPro" id="IPR006045">
    <property type="entry name" value="Cupin_1"/>
</dbReference>
<evidence type="ECO:0000256" key="5">
    <source>
        <dbReference type="ARBA" id="ARBA00023163"/>
    </source>
</evidence>
<dbReference type="Pfam" id="PF00190">
    <property type="entry name" value="Cupin_1"/>
    <property type="match status" value="1"/>
</dbReference>
<dbReference type="InterPro" id="IPR011598">
    <property type="entry name" value="bHLH_dom"/>
</dbReference>
<evidence type="ECO:0000256" key="7">
    <source>
        <dbReference type="SAM" id="Phobius"/>
    </source>
</evidence>
<keyword evidence="2" id="KW-0732">Signal</keyword>
<reference evidence="9 10" key="1">
    <citation type="submission" date="2020-02" db="EMBL/GenBank/DDBJ databases">
        <authorList>
            <person name="Ma Q."/>
            <person name="Huang Y."/>
            <person name="Song X."/>
            <person name="Pei D."/>
        </authorList>
    </citation>
    <scope>NUCLEOTIDE SEQUENCE [LARGE SCALE GENOMIC DNA]</scope>
    <source>
        <strain evidence="9">Sxm20200214</strain>
        <tissue evidence="9">Leaf</tissue>
    </source>
</reference>
<proteinExistence type="predicted"/>
<dbReference type="GO" id="GO:0003677">
    <property type="term" value="F:DNA binding"/>
    <property type="evidence" value="ECO:0007669"/>
    <property type="project" value="UniProtKB-KW"/>
</dbReference>
<comment type="caution">
    <text evidence="9">The sequence shown here is derived from an EMBL/GenBank/DDBJ whole genome shotgun (WGS) entry which is preliminary data.</text>
</comment>
<dbReference type="SUPFAM" id="SSF47459">
    <property type="entry name" value="HLH, helix-loop-helix DNA-binding domain"/>
    <property type="match status" value="1"/>
</dbReference>
<dbReference type="InterPro" id="IPR011051">
    <property type="entry name" value="RmlC_Cupin_sf"/>
</dbReference>
<keyword evidence="10" id="KW-1185">Reference proteome</keyword>
<name>A0A8X7U280_BRACI</name>
<keyword evidence="4" id="KW-0238">DNA-binding</keyword>
<evidence type="ECO:0000313" key="10">
    <source>
        <dbReference type="Proteomes" id="UP000886595"/>
    </source>
</evidence>
<comment type="subcellular location">
    <subcellularLocation>
        <location evidence="1">Nucleus</location>
    </subcellularLocation>
</comment>
<keyword evidence="5" id="KW-0804">Transcription</keyword>
<dbReference type="Gene3D" id="2.60.120.10">
    <property type="entry name" value="Jelly Rolls"/>
    <property type="match status" value="1"/>
</dbReference>
<gene>
    <name evidence="9" type="ORF">Bca52824_079790</name>
</gene>
<evidence type="ECO:0000256" key="4">
    <source>
        <dbReference type="ARBA" id="ARBA00023125"/>
    </source>
</evidence>
<feature type="domain" description="BHLH" evidence="8">
    <location>
        <begin position="127"/>
        <end position="176"/>
    </location>
</feature>
<keyword evidence="7" id="KW-1133">Transmembrane helix</keyword>
<dbReference type="SUPFAM" id="SSF51182">
    <property type="entry name" value="RmlC-like cupins"/>
    <property type="match status" value="1"/>
</dbReference>
<dbReference type="Proteomes" id="UP000886595">
    <property type="component" value="Unassembled WGS sequence"/>
</dbReference>
<evidence type="ECO:0000256" key="1">
    <source>
        <dbReference type="ARBA" id="ARBA00004123"/>
    </source>
</evidence>
<dbReference type="PANTHER" id="PTHR45855:SF31">
    <property type="entry name" value="TRANSCRIPTION FACTOR HFR1"/>
    <property type="match status" value="1"/>
</dbReference>
<dbReference type="InterPro" id="IPR036638">
    <property type="entry name" value="HLH_DNA-bd_sf"/>
</dbReference>
<sequence length="357" mass="40216">MGLGWRNDVESLAVKDQDISERARNDDNDCQINSLKWSYHYFDHDQADVHVQIVPDMRKEEENSKKNLTLAVPDEHSETGDHHLHIKDYSDSSYNGRYLRNKHAKPKRRRVQIFSDDESEGFTRKVPLVTRKSSKRRRRDEMISNKMRTLKQLVPNCHKRDKASVLDKTIEYMKNLQLQLQVMSIMGMNPYIPQATLNFGMHNHLLTAMGIAHGLHPTKQTTLSPLIPGSSWPSPPFSNLSFPHSSNQSLFPTPGSSPQCLCGLVPCFPTMMNSMIFITIVLSCIIYYALGGLNPPHTHPRATEKNNGKSPASALPAFNSQLPGTVSVAAALSAMELALPEDVLTKTFRWGLGWLSD</sequence>
<protein>
    <recommendedName>
        <fullName evidence="8">BHLH domain-containing protein</fullName>
    </recommendedName>
</protein>
<dbReference type="GO" id="GO:0046983">
    <property type="term" value="F:protein dimerization activity"/>
    <property type="evidence" value="ECO:0007669"/>
    <property type="project" value="InterPro"/>
</dbReference>
<keyword evidence="7" id="KW-0472">Membrane</keyword>
<dbReference type="Gene3D" id="4.10.280.10">
    <property type="entry name" value="Helix-loop-helix DNA-binding domain"/>
    <property type="match status" value="1"/>
</dbReference>
<dbReference type="SMART" id="SM00353">
    <property type="entry name" value="HLH"/>
    <property type="match status" value="1"/>
</dbReference>
<dbReference type="EMBL" id="JAAMPC010000015">
    <property type="protein sequence ID" value="KAG2260496.1"/>
    <property type="molecule type" value="Genomic_DNA"/>
</dbReference>
<evidence type="ECO:0000256" key="6">
    <source>
        <dbReference type="ARBA" id="ARBA00023242"/>
    </source>
</evidence>
<accession>A0A8X7U280</accession>
<feature type="transmembrane region" description="Helical" evidence="7">
    <location>
        <begin position="271"/>
        <end position="290"/>
    </location>
</feature>
<dbReference type="AlphaFoldDB" id="A0A8X7U280"/>
<keyword evidence="6" id="KW-0539">Nucleus</keyword>